<protein>
    <submittedName>
        <fullName evidence="2">NADH:flavin oxidoreductase / NADH oxidase family protein</fullName>
    </submittedName>
</protein>
<dbReference type="Gene3D" id="3.20.20.70">
    <property type="entry name" value="Aldolase class I"/>
    <property type="match status" value="1"/>
</dbReference>
<sequence length="146" mass="16063">MILGLRVSQLKATNPHFRWSGGEKDAETIFSALGNSDVDYIHLSDDDAATSGFGEGTMTMSKAVKKFTDVSVIACGSLSNPEKAASLIDQQAADFVAIARQALANPDTPNRVRKNRNLDDFDKEKIILPKAYVKDFELEQELVRED</sequence>
<dbReference type="AlphaFoldDB" id="A0A1G8I6A9"/>
<dbReference type="GO" id="GO:0016491">
    <property type="term" value="F:oxidoreductase activity"/>
    <property type="evidence" value="ECO:0007669"/>
    <property type="project" value="InterPro"/>
</dbReference>
<evidence type="ECO:0000313" key="2">
    <source>
        <dbReference type="EMBL" id="SDI14495.1"/>
    </source>
</evidence>
<evidence type="ECO:0000259" key="1">
    <source>
        <dbReference type="Pfam" id="PF00724"/>
    </source>
</evidence>
<dbReference type="EMBL" id="FNDU01000005">
    <property type="protein sequence ID" value="SDI14495.1"/>
    <property type="molecule type" value="Genomic_DNA"/>
</dbReference>
<dbReference type="InterPro" id="IPR013785">
    <property type="entry name" value="Aldolase_TIM"/>
</dbReference>
<dbReference type="OrthoDB" id="9772736at2"/>
<keyword evidence="3" id="KW-1185">Reference proteome</keyword>
<feature type="domain" description="NADH:flavin oxidoreductase/NADH oxidase N-terminal" evidence="1">
    <location>
        <begin position="36"/>
        <end position="118"/>
    </location>
</feature>
<dbReference type="Proteomes" id="UP000199017">
    <property type="component" value="Unassembled WGS sequence"/>
</dbReference>
<dbReference type="STRING" id="930129.SAMN05216352_10557"/>
<gene>
    <name evidence="2" type="ORF">SAMN05216352_10557</name>
</gene>
<dbReference type="SUPFAM" id="SSF51395">
    <property type="entry name" value="FMN-linked oxidoreductases"/>
    <property type="match status" value="1"/>
</dbReference>
<accession>A0A1G8I6A9</accession>
<dbReference type="RefSeq" id="WP_091584274.1">
    <property type="nucleotide sequence ID" value="NZ_FNDU01000005.1"/>
</dbReference>
<dbReference type="InterPro" id="IPR001155">
    <property type="entry name" value="OxRdtase_FMN_N"/>
</dbReference>
<reference evidence="2 3" key="1">
    <citation type="submission" date="2016-10" db="EMBL/GenBank/DDBJ databases">
        <authorList>
            <person name="de Groot N.N."/>
        </authorList>
    </citation>
    <scope>NUCLEOTIDE SEQUENCE [LARGE SCALE GENOMIC DNA]</scope>
    <source>
        <strain evidence="3">P4B,CCM 7963,CECT 7998,DSM 25260,IBRC-M 10614,KCTC 13821</strain>
    </source>
</reference>
<proteinExistence type="predicted"/>
<dbReference type="GO" id="GO:0010181">
    <property type="term" value="F:FMN binding"/>
    <property type="evidence" value="ECO:0007669"/>
    <property type="project" value="InterPro"/>
</dbReference>
<organism evidence="2 3">
    <name type="scientific">Alteribacillus bidgolensis</name>
    <dbReference type="NCBI Taxonomy" id="930129"/>
    <lineage>
        <taxon>Bacteria</taxon>
        <taxon>Bacillati</taxon>
        <taxon>Bacillota</taxon>
        <taxon>Bacilli</taxon>
        <taxon>Bacillales</taxon>
        <taxon>Bacillaceae</taxon>
        <taxon>Alteribacillus</taxon>
    </lineage>
</organism>
<name>A0A1G8I6A9_9BACI</name>
<evidence type="ECO:0000313" key="3">
    <source>
        <dbReference type="Proteomes" id="UP000199017"/>
    </source>
</evidence>
<dbReference type="Pfam" id="PF00724">
    <property type="entry name" value="Oxidored_FMN"/>
    <property type="match status" value="1"/>
</dbReference>